<proteinExistence type="predicted"/>
<dbReference type="AlphaFoldDB" id="A0AAV2DC44"/>
<evidence type="ECO:0000313" key="1">
    <source>
        <dbReference type="EMBL" id="CAL1371444.1"/>
    </source>
</evidence>
<accession>A0AAV2DC44</accession>
<dbReference type="EMBL" id="OZ034815">
    <property type="protein sequence ID" value="CAL1371444.1"/>
    <property type="molecule type" value="Genomic_DNA"/>
</dbReference>
<protein>
    <submittedName>
        <fullName evidence="1">Uncharacterized protein</fullName>
    </submittedName>
</protein>
<name>A0AAV2DC44_9ROSI</name>
<keyword evidence="2" id="KW-1185">Reference proteome</keyword>
<dbReference type="Proteomes" id="UP001497516">
    <property type="component" value="Chromosome 2"/>
</dbReference>
<evidence type="ECO:0000313" key="2">
    <source>
        <dbReference type="Proteomes" id="UP001497516"/>
    </source>
</evidence>
<reference evidence="1 2" key="1">
    <citation type="submission" date="2024-04" db="EMBL/GenBank/DDBJ databases">
        <authorList>
            <person name="Fracassetti M."/>
        </authorList>
    </citation>
    <scope>NUCLEOTIDE SEQUENCE [LARGE SCALE GENOMIC DNA]</scope>
</reference>
<organism evidence="1 2">
    <name type="scientific">Linum trigynum</name>
    <dbReference type="NCBI Taxonomy" id="586398"/>
    <lineage>
        <taxon>Eukaryota</taxon>
        <taxon>Viridiplantae</taxon>
        <taxon>Streptophyta</taxon>
        <taxon>Embryophyta</taxon>
        <taxon>Tracheophyta</taxon>
        <taxon>Spermatophyta</taxon>
        <taxon>Magnoliopsida</taxon>
        <taxon>eudicotyledons</taxon>
        <taxon>Gunneridae</taxon>
        <taxon>Pentapetalae</taxon>
        <taxon>rosids</taxon>
        <taxon>fabids</taxon>
        <taxon>Malpighiales</taxon>
        <taxon>Linaceae</taxon>
        <taxon>Linum</taxon>
    </lineage>
</organism>
<gene>
    <name evidence="1" type="ORF">LTRI10_LOCUS13508</name>
</gene>
<sequence length="90" mass="10289">MDRGIGELGHGDVDPSCHVWDVSNDRPSLRSWRQRQWAVFRSCRGGEKSGKGDDEEDGDGEWEEEKIDKYYFGNWIWAVVGPKISAGLYL</sequence>